<comment type="caution">
    <text evidence="3">The sequence shown here is derived from an EMBL/GenBank/DDBJ whole genome shotgun (WGS) entry which is preliminary data.</text>
</comment>
<reference evidence="3" key="1">
    <citation type="submission" date="2021-02" db="EMBL/GenBank/DDBJ databases">
        <authorList>
            <person name="Palmer J.M."/>
        </authorList>
    </citation>
    <scope>NUCLEOTIDE SEQUENCE</scope>
    <source>
        <strain evidence="3">SCRP734</strain>
    </source>
</reference>
<organism evidence="3 4">
    <name type="scientific">Phytophthora pseudosyringae</name>
    <dbReference type="NCBI Taxonomy" id="221518"/>
    <lineage>
        <taxon>Eukaryota</taxon>
        <taxon>Sar</taxon>
        <taxon>Stramenopiles</taxon>
        <taxon>Oomycota</taxon>
        <taxon>Peronosporomycetes</taxon>
        <taxon>Peronosporales</taxon>
        <taxon>Peronosporaceae</taxon>
        <taxon>Phytophthora</taxon>
    </lineage>
</organism>
<gene>
    <name evidence="3" type="ORF">PHYPSEUDO_014546</name>
</gene>
<feature type="domain" description="VLIG-type G" evidence="2">
    <location>
        <begin position="695"/>
        <end position="959"/>
    </location>
</feature>
<keyword evidence="4" id="KW-1185">Reference proteome</keyword>
<evidence type="ECO:0000313" key="4">
    <source>
        <dbReference type="Proteomes" id="UP000694044"/>
    </source>
</evidence>
<dbReference type="InterPro" id="IPR030383">
    <property type="entry name" value="G_VLIG_dom"/>
</dbReference>
<dbReference type="EMBL" id="JAGDFM010000083">
    <property type="protein sequence ID" value="KAG7387260.1"/>
    <property type="molecule type" value="Genomic_DNA"/>
</dbReference>
<dbReference type="PANTHER" id="PTHR22796:SF1">
    <property type="entry name" value="VWFA DOMAIN-CONTAINING PROTEIN"/>
    <property type="match status" value="1"/>
</dbReference>
<evidence type="ECO:0000256" key="1">
    <source>
        <dbReference type="SAM" id="MobiDB-lite"/>
    </source>
</evidence>
<dbReference type="PANTHER" id="PTHR22796">
    <property type="entry name" value="URG4-RELATED"/>
    <property type="match status" value="1"/>
</dbReference>
<evidence type="ECO:0000313" key="3">
    <source>
        <dbReference type="EMBL" id="KAG7387260.1"/>
    </source>
</evidence>
<dbReference type="PROSITE" id="PS51717">
    <property type="entry name" value="G_VLIG"/>
    <property type="match status" value="1"/>
</dbReference>
<accession>A0A8T1W511</accession>
<dbReference type="OrthoDB" id="167077at2759"/>
<feature type="region of interest" description="Disordered" evidence="1">
    <location>
        <begin position="106"/>
        <end position="129"/>
    </location>
</feature>
<dbReference type="GO" id="GO:0005525">
    <property type="term" value="F:GTP binding"/>
    <property type="evidence" value="ECO:0007669"/>
    <property type="project" value="InterPro"/>
</dbReference>
<proteinExistence type="predicted"/>
<name>A0A8T1W511_9STRA</name>
<dbReference type="Proteomes" id="UP000694044">
    <property type="component" value="Unassembled WGS sequence"/>
</dbReference>
<evidence type="ECO:0000259" key="2">
    <source>
        <dbReference type="PROSITE" id="PS51717"/>
    </source>
</evidence>
<protein>
    <recommendedName>
        <fullName evidence="2">VLIG-type G domain-containing protein</fullName>
    </recommendedName>
</protein>
<sequence length="1654" mass="187113">MREAAVSEAIWYPPVISLAELPSEILDLAESIRHNGHRDSDLLTKRVGSLLSTNLWGTHESTALHKAFVALATRYHCNRDGFSFTLKEDSMDALVREMKELLTSTEKVSLSAGGDPEPDLEPGHHRGSKRDSIFDELNTVSDSAKTYRYIRVDSQLSDCADDLQKRLLYTLMHRLDVGIMFYGVSSKDPNDSSNDGGSVKPIRGRRRAVKARSTMCDLYAKSARSVPSAFDAAVDLLSSLDASAQSDVCRLLLDRRLLVPWCTPIVHKAESVSRNIAALDLVNTTINRGNERVIRSSLATDMTHLRVALITERSAEDSEASHWVKGLFNVESLHVMDRKQQAASKATEAAMEIGWGFVKVNEEKSIPVVLLHVIGQYRCFQAFIESYCDGAVAGVGSSGDCALRLSQGWLLKWSHANSSEEEAVAETDEGDKFYVESMKCKFTVSTDWIADFLLEQLERGFEPPPGRLSLTSAATGSTEISVPIFPRVDCGNLLKKIDFSRVRSELNLQLLFAEESKERIVCQRSNDAMRKSSLPQKIKEFEKMRATRAPTVAKHELIGLFLAVLRIESISGRVLAVLDLERWLTEQTAKQDSIGRLSYRAARDVWNAEKNEANRVVLVKSLDDWGMRTVGLEHLWREVSHLFVADPTNRSRLPELAAKHLLDGFSLELMDGDAGMINIKWIRSVLKALREELGSARLLVLSVMGKQSSGKTAMLNYMFGVRLRTSVSRCTRGVTLQVLKCEGRSAYDYIALLDTEGIRAPEFADAEDSIWRDNRMATLAILPADATLVLIQSEDAITIKEILPIVLLAYWDTQIAHENGGQIPSKLLFVFNRIDMSEASKLDSVVDTLMQQLSSSSEKATVIERGDHVKYDEDQSKKSRGSSTAASEATFNLSVDMKERVCILGFIKKALFPPHDTLDPSYGKGLVTLREQAHKAVTQGDGWKGRTVRELDEFIGRVWESLERSNFNLNFKAMYDRINYDILNERMNECAFKLTAAYCEAFETISNNITANFEKEKDKQVSMSEKSSEFCSSLASATLAREQELEMEVKNILSDTRFGNWATDQRSRWNYTKADQKAYWDRLVRDKVDNVFQYNVYVDKYKKKLRSEANDLSRDQNWMDMSDDDKTQKFDEIFNRIVRLAQAEHPPAYHDVCKKVDQVFLRSNLTSSVVTDPPKKKQEPGWWEKWAPPFTRMATPTTSAAVINTVDKSINDALLDVKRYDDETVTKCIKLTNAAFDYSRSGSVSVEFKREVFLHVKKLLQNRLRKIQLDWDKDNSVSSRFEASRTEMKQYFELVGKGFHGAKLLRVTMRNWLQTNLQQAFEEELAMLMFLALKDKNWVSSGEIMQALLDKDLVRLLKQRQVRSAIIKIRRPRQHMDEIISALVQTRVQNVVKVLHLEFLNKIQTCLTTAAENADTAALDRSRRFLESLRDELPTVLKHSAAALLQSKMPDAKAAMFYCDDQPDVFKSNDKDYVCLPMLEVLQGAEQSANIDVSKRVIQLFHKLSYGADKGVRPRCGEPCPHCSCPCTRTRGHSSSADLNDNRHDTHHQPVGLAGGRMINSHELVAQTCCNQDLIFQHNDKWYPYTEFGVVFTDWCQPTETFPLPLREYIFYNFQDELVACTTNTKPCPSIPASFNRPISEIEDSIDQLCERGA</sequence>
<dbReference type="Pfam" id="PF25683">
    <property type="entry name" value="URGCP_GTPase"/>
    <property type="match status" value="1"/>
</dbReference>